<dbReference type="SUPFAM" id="SSF52540">
    <property type="entry name" value="P-loop containing nucleoside triphosphate hydrolases"/>
    <property type="match status" value="1"/>
</dbReference>
<dbReference type="GO" id="GO:0005524">
    <property type="term" value="F:ATP binding"/>
    <property type="evidence" value="ECO:0007669"/>
    <property type="project" value="UniProtKB-KW"/>
</dbReference>
<evidence type="ECO:0000256" key="1">
    <source>
        <dbReference type="ARBA" id="ARBA00022448"/>
    </source>
</evidence>
<dbReference type="PANTHER" id="PTHR45772">
    <property type="entry name" value="CONSERVED COMPONENT OF ABC TRANSPORTER FOR NATURAL AMINO ACIDS-RELATED"/>
    <property type="match status" value="1"/>
</dbReference>
<organism evidence="5 6">
    <name type="scientific">Falsiroseomonas selenitidurans</name>
    <dbReference type="NCBI Taxonomy" id="2716335"/>
    <lineage>
        <taxon>Bacteria</taxon>
        <taxon>Pseudomonadati</taxon>
        <taxon>Pseudomonadota</taxon>
        <taxon>Alphaproteobacteria</taxon>
        <taxon>Acetobacterales</taxon>
        <taxon>Roseomonadaceae</taxon>
        <taxon>Falsiroseomonas</taxon>
    </lineage>
</organism>
<dbReference type="InterPro" id="IPR003593">
    <property type="entry name" value="AAA+_ATPase"/>
</dbReference>
<dbReference type="PROSITE" id="PS50893">
    <property type="entry name" value="ABC_TRANSPORTER_2"/>
    <property type="match status" value="1"/>
</dbReference>
<evidence type="ECO:0000313" key="6">
    <source>
        <dbReference type="Proteomes" id="UP000787635"/>
    </source>
</evidence>
<evidence type="ECO:0000256" key="3">
    <source>
        <dbReference type="ARBA" id="ARBA00022840"/>
    </source>
</evidence>
<proteinExistence type="predicted"/>
<protein>
    <submittedName>
        <fullName evidence="5">ABC transporter ATP-binding protein</fullName>
    </submittedName>
</protein>
<dbReference type="Pfam" id="PF00005">
    <property type="entry name" value="ABC_tran"/>
    <property type="match status" value="1"/>
</dbReference>
<comment type="caution">
    <text evidence="5">The sequence shown here is derived from an EMBL/GenBank/DDBJ whole genome shotgun (WGS) entry which is preliminary data.</text>
</comment>
<evidence type="ECO:0000313" key="5">
    <source>
        <dbReference type="EMBL" id="NKC31386.1"/>
    </source>
</evidence>
<name>A0ABX1E2Z6_9PROT</name>
<keyword evidence="6" id="KW-1185">Reference proteome</keyword>
<evidence type="ECO:0000259" key="4">
    <source>
        <dbReference type="PROSITE" id="PS50893"/>
    </source>
</evidence>
<dbReference type="InterPro" id="IPR003439">
    <property type="entry name" value="ABC_transporter-like_ATP-bd"/>
</dbReference>
<dbReference type="InterPro" id="IPR051120">
    <property type="entry name" value="ABC_AA/LPS_Transport"/>
</dbReference>
<keyword evidence="2" id="KW-0547">Nucleotide-binding</keyword>
<dbReference type="EMBL" id="JAAVNE010000015">
    <property type="protein sequence ID" value="NKC31386.1"/>
    <property type="molecule type" value="Genomic_DNA"/>
</dbReference>
<reference evidence="5 6" key="1">
    <citation type="submission" date="2020-03" db="EMBL/GenBank/DDBJ databases">
        <title>Roseomonas selenitidurans sp. nov. isolated from urban soil.</title>
        <authorList>
            <person name="Liu H."/>
        </authorList>
    </citation>
    <scope>NUCLEOTIDE SEQUENCE [LARGE SCALE GENOMIC DNA]</scope>
    <source>
        <strain evidence="5 6">BU-1</strain>
    </source>
</reference>
<dbReference type="InterPro" id="IPR027417">
    <property type="entry name" value="P-loop_NTPase"/>
</dbReference>
<dbReference type="Gene3D" id="3.40.50.300">
    <property type="entry name" value="P-loop containing nucleotide triphosphate hydrolases"/>
    <property type="match status" value="1"/>
</dbReference>
<gene>
    <name evidence="5" type="ORF">HEQ75_10995</name>
</gene>
<dbReference type="Proteomes" id="UP000787635">
    <property type="component" value="Unassembled WGS sequence"/>
</dbReference>
<dbReference type="SMART" id="SM00382">
    <property type="entry name" value="AAA"/>
    <property type="match status" value="1"/>
</dbReference>
<keyword evidence="1" id="KW-0813">Transport</keyword>
<feature type="domain" description="ABC transporter" evidence="4">
    <location>
        <begin position="30"/>
        <end position="301"/>
    </location>
</feature>
<dbReference type="CDD" id="cd03219">
    <property type="entry name" value="ABC_Mj1267_LivG_branched"/>
    <property type="match status" value="1"/>
</dbReference>
<dbReference type="PANTHER" id="PTHR45772:SF7">
    <property type="entry name" value="AMINO ACID ABC TRANSPORTER ATP-BINDING PROTEIN"/>
    <property type="match status" value="1"/>
</dbReference>
<sequence>MADDRLRPGAAGAAALPAAGAGGREVTAALALKGVTRRFGGLVATDDVSFTVPGGQLLAIVGPNGAGKSTLVQLITGFVRPDAGHIRLGAREITRLAPEAISALGVARSFQTSRIFPGLTVMESVLVGTQVALIGGGRQPPAFGGPKPPAFGVLAEAAAVLFGLPRYAARRRALEARAAATLQLFGDRLWPRRDQPAFSLSYANRRRLEIARALVAEPDLLLLDEPTAGMNPTETGELAELIAQLHAARPALTIVMIEHKLQVVRQLATRVIVMNHGSVLVDATPAAALADPRVVTAYLGRAATSHAHG</sequence>
<keyword evidence="3 5" id="KW-0067">ATP-binding</keyword>
<accession>A0ABX1E2Z6</accession>
<evidence type="ECO:0000256" key="2">
    <source>
        <dbReference type="ARBA" id="ARBA00022741"/>
    </source>
</evidence>